<dbReference type="SUPFAM" id="SSF88946">
    <property type="entry name" value="Sigma2 domain of RNA polymerase sigma factors"/>
    <property type="match status" value="1"/>
</dbReference>
<keyword evidence="4" id="KW-0804">Transcription</keyword>
<dbReference type="InterPro" id="IPR036388">
    <property type="entry name" value="WH-like_DNA-bd_sf"/>
</dbReference>
<feature type="domain" description="RNA polymerase sigma-70 region 2" evidence="6">
    <location>
        <begin position="37"/>
        <end position="104"/>
    </location>
</feature>
<evidence type="ECO:0000256" key="3">
    <source>
        <dbReference type="ARBA" id="ARBA00023082"/>
    </source>
</evidence>
<dbReference type="SUPFAM" id="SSF88659">
    <property type="entry name" value="Sigma3 and sigma4 domains of RNA polymerase sigma factors"/>
    <property type="match status" value="1"/>
</dbReference>
<feature type="domain" description="RNA polymerase sigma factor 70 region 4 type 2" evidence="7">
    <location>
        <begin position="136"/>
        <end position="188"/>
    </location>
</feature>
<comment type="similarity">
    <text evidence="1">Belongs to the sigma-70 factor family. ECF subfamily.</text>
</comment>
<gene>
    <name evidence="8" type="ORF">NUM_31740</name>
</gene>
<protein>
    <submittedName>
        <fullName evidence="8">RNA polymerase sigma factor SigK</fullName>
    </submittedName>
</protein>
<dbReference type="Gene3D" id="1.10.10.10">
    <property type="entry name" value="Winged helix-like DNA-binding domain superfamily/Winged helix DNA-binding domain"/>
    <property type="match status" value="1"/>
</dbReference>
<evidence type="ECO:0000259" key="7">
    <source>
        <dbReference type="Pfam" id="PF08281"/>
    </source>
</evidence>
<dbReference type="RefSeq" id="WP_308440575.1">
    <property type="nucleotide sequence ID" value="NZ_BOPO01000053.1"/>
</dbReference>
<dbReference type="Pfam" id="PF08281">
    <property type="entry name" value="Sigma70_r4_2"/>
    <property type="match status" value="1"/>
</dbReference>
<keyword evidence="3" id="KW-0731">Sigma factor</keyword>
<dbReference type="PANTHER" id="PTHR43133:SF66">
    <property type="entry name" value="ECF RNA POLYMERASE SIGMA FACTOR SIGK"/>
    <property type="match status" value="1"/>
</dbReference>
<organism evidence="8 9">
    <name type="scientific">Actinocatenispora comari</name>
    <dbReference type="NCBI Taxonomy" id="2807577"/>
    <lineage>
        <taxon>Bacteria</taxon>
        <taxon>Bacillati</taxon>
        <taxon>Actinomycetota</taxon>
        <taxon>Actinomycetes</taxon>
        <taxon>Micromonosporales</taxon>
        <taxon>Micromonosporaceae</taxon>
        <taxon>Actinocatenispora</taxon>
    </lineage>
</organism>
<sequence>MEHRRDSPAGRSPGPGDGIGTLLVRTARGDESAFTELYDAVAARVYGLCLRLVRDPAQAEEVSQEVLLEVWRTAARYRPEHGSGLVFVLTVTHRRAVDRVRSAQARRDREHRAGTAAGGDTVDDVVDTVTARLEYQQVRRCLRTLTALQRQAIELAYYGGRTYREVAETLDVALPTVKSRMRDALIRLRDCLEVSRR</sequence>
<dbReference type="Pfam" id="PF04542">
    <property type="entry name" value="Sigma70_r2"/>
    <property type="match status" value="1"/>
</dbReference>
<evidence type="ECO:0000259" key="6">
    <source>
        <dbReference type="Pfam" id="PF04542"/>
    </source>
</evidence>
<dbReference type="Proteomes" id="UP000614996">
    <property type="component" value="Unassembled WGS sequence"/>
</dbReference>
<dbReference type="PANTHER" id="PTHR43133">
    <property type="entry name" value="RNA POLYMERASE ECF-TYPE SIGMA FACTO"/>
    <property type="match status" value="1"/>
</dbReference>
<evidence type="ECO:0000313" key="9">
    <source>
        <dbReference type="Proteomes" id="UP000614996"/>
    </source>
</evidence>
<evidence type="ECO:0000256" key="4">
    <source>
        <dbReference type="ARBA" id="ARBA00023163"/>
    </source>
</evidence>
<feature type="region of interest" description="Disordered" evidence="5">
    <location>
        <begin position="1"/>
        <end position="20"/>
    </location>
</feature>
<proteinExistence type="inferred from homology"/>
<comment type="caution">
    <text evidence="8">The sequence shown here is derived from an EMBL/GenBank/DDBJ whole genome shotgun (WGS) entry which is preliminary data.</text>
</comment>
<keyword evidence="2" id="KW-0805">Transcription regulation</keyword>
<dbReference type="CDD" id="cd06171">
    <property type="entry name" value="Sigma70_r4"/>
    <property type="match status" value="1"/>
</dbReference>
<dbReference type="GO" id="GO:0003677">
    <property type="term" value="F:DNA binding"/>
    <property type="evidence" value="ECO:0007669"/>
    <property type="project" value="InterPro"/>
</dbReference>
<dbReference type="GO" id="GO:0016987">
    <property type="term" value="F:sigma factor activity"/>
    <property type="evidence" value="ECO:0007669"/>
    <property type="project" value="UniProtKB-KW"/>
</dbReference>
<dbReference type="InterPro" id="IPR013249">
    <property type="entry name" value="RNA_pol_sigma70_r4_t2"/>
</dbReference>
<accession>A0A8J4AE20</accession>
<dbReference type="GO" id="GO:0006352">
    <property type="term" value="P:DNA-templated transcription initiation"/>
    <property type="evidence" value="ECO:0007669"/>
    <property type="project" value="InterPro"/>
</dbReference>
<dbReference type="InterPro" id="IPR013325">
    <property type="entry name" value="RNA_pol_sigma_r2"/>
</dbReference>
<dbReference type="InterPro" id="IPR039425">
    <property type="entry name" value="RNA_pol_sigma-70-like"/>
</dbReference>
<dbReference type="AlphaFoldDB" id="A0A8J4AE20"/>
<evidence type="ECO:0000256" key="1">
    <source>
        <dbReference type="ARBA" id="ARBA00010641"/>
    </source>
</evidence>
<dbReference type="InterPro" id="IPR007627">
    <property type="entry name" value="RNA_pol_sigma70_r2"/>
</dbReference>
<dbReference type="NCBIfam" id="NF007228">
    <property type="entry name" value="PRK09646.1"/>
    <property type="match status" value="1"/>
</dbReference>
<evidence type="ECO:0000256" key="5">
    <source>
        <dbReference type="SAM" id="MobiDB-lite"/>
    </source>
</evidence>
<evidence type="ECO:0000256" key="2">
    <source>
        <dbReference type="ARBA" id="ARBA00023015"/>
    </source>
</evidence>
<reference evidence="9" key="1">
    <citation type="journal article" date="2021" name="Int. J. Syst. Evol. Microbiol.">
        <title>Actinocatenispora comari sp. nov., an endophytic actinomycete isolated from aerial parts of Comarum salesowianum.</title>
        <authorList>
            <person name="Oyunbileg N."/>
            <person name="Iizaka Y."/>
            <person name="Hamada M."/>
            <person name="Davaapurev B.O."/>
            <person name="Fukumoto A."/>
            <person name="Tsetseg B."/>
            <person name="Kato F."/>
            <person name="Tamura T."/>
            <person name="Batkhuu J."/>
            <person name="Anzai Y."/>
        </authorList>
    </citation>
    <scope>NUCLEOTIDE SEQUENCE [LARGE SCALE GENOMIC DNA]</scope>
    <source>
        <strain evidence="9">NUM-2625</strain>
    </source>
</reference>
<dbReference type="InterPro" id="IPR013324">
    <property type="entry name" value="RNA_pol_sigma_r3/r4-like"/>
</dbReference>
<dbReference type="NCBIfam" id="TIGR02937">
    <property type="entry name" value="sigma70-ECF"/>
    <property type="match status" value="1"/>
</dbReference>
<evidence type="ECO:0000313" key="8">
    <source>
        <dbReference type="EMBL" id="GIL27920.1"/>
    </source>
</evidence>
<dbReference type="InterPro" id="IPR014284">
    <property type="entry name" value="RNA_pol_sigma-70_dom"/>
</dbReference>
<name>A0A8J4AE20_9ACTN</name>
<dbReference type="EMBL" id="BOPO01000053">
    <property type="protein sequence ID" value="GIL27920.1"/>
    <property type="molecule type" value="Genomic_DNA"/>
</dbReference>
<keyword evidence="9" id="KW-1185">Reference proteome</keyword>
<dbReference type="Gene3D" id="1.10.1740.10">
    <property type="match status" value="1"/>
</dbReference>